<evidence type="ECO:0000259" key="7">
    <source>
        <dbReference type="PROSITE" id="PS51352"/>
    </source>
</evidence>
<evidence type="ECO:0000256" key="6">
    <source>
        <dbReference type="SAM" id="Phobius"/>
    </source>
</evidence>
<dbReference type="GO" id="GO:0016491">
    <property type="term" value="F:oxidoreductase activity"/>
    <property type="evidence" value="ECO:0007669"/>
    <property type="project" value="InterPro"/>
</dbReference>
<feature type="transmembrane region" description="Helical" evidence="6">
    <location>
        <begin position="193"/>
        <end position="214"/>
    </location>
</feature>
<keyword evidence="2" id="KW-1003">Cell membrane</keyword>
<dbReference type="Pfam" id="PF02683">
    <property type="entry name" value="DsbD_TM"/>
    <property type="match status" value="1"/>
</dbReference>
<feature type="transmembrane region" description="Helical" evidence="6">
    <location>
        <begin position="42"/>
        <end position="64"/>
    </location>
</feature>
<keyword evidence="3 6" id="KW-0812">Transmembrane</keyword>
<evidence type="ECO:0000256" key="5">
    <source>
        <dbReference type="ARBA" id="ARBA00023136"/>
    </source>
</evidence>
<dbReference type="InterPro" id="IPR003834">
    <property type="entry name" value="Cyt_c_assmbl_TM_dom"/>
</dbReference>
<dbReference type="InterPro" id="IPR041017">
    <property type="entry name" value="Thioredoxin_10"/>
</dbReference>
<dbReference type="PANTHER" id="PTHR42852:SF13">
    <property type="entry name" value="PROTEIN DIPZ"/>
    <property type="match status" value="1"/>
</dbReference>
<sequence length="522" mass="56791">MLETLFIGFTGGLITGISPCILPVLPLVVAVSGGSRRRPWQVVGGLVTSFTLVTLFATTVLNALHLPADIVWKVGVVLLILVGLGMIFPKVQEILEWPFQKLPHAGGLQAKARDKGGFAVGLAMGVIFVPCAGPVLATISVAGATGQIDAHILVLCLSFAAGVAIPLLAFALGGNEAGKRVDAFRRHQRPLRITAGILVIAMAIAIAAGVPTWLQKKLPSVEWKGETSASAEGTPVPEFQGLTGWFNTDEPVDPRTNGKVTLIDFWAYACINCQRNNEHITKIYDHYKDFGLEVVGIHAPEYAFEREAANVRKAAKEQGINYPVAQDNDFATWKAFDNHYWPAHYLVDSNGTVRETHHGEGDYAATERHIRELLLERDPGVALPEPLEGSDYTGASERNPETYLGTDRARYFDNNGYRPGTHDFELGDPKPGQYSLGGTWTLEDQPITAGDNARLRLNYHAAWVQLVVSGKGTVTLHRGNGDTEEFPVHEDGTIDLVKGEEMSETIELEVSEGLKLYSFTFG</sequence>
<evidence type="ECO:0000256" key="2">
    <source>
        <dbReference type="ARBA" id="ARBA00022475"/>
    </source>
</evidence>
<comment type="caution">
    <text evidence="8">The sequence shown here is derived from an EMBL/GenBank/DDBJ whole genome shotgun (WGS) entry which is preliminary data.</text>
</comment>
<protein>
    <submittedName>
        <fullName evidence="8">Cytochrome c biogenesis protein CcdA</fullName>
    </submittedName>
</protein>
<comment type="subcellular location">
    <subcellularLocation>
        <location evidence="1">Cell membrane</location>
        <topology evidence="1">Multi-pass membrane protein</topology>
    </subcellularLocation>
</comment>
<dbReference type="AlphaFoldDB" id="A0AAP4FBW4"/>
<reference evidence="8" key="1">
    <citation type="submission" date="2023-05" db="EMBL/GenBank/DDBJ databases">
        <title>Metabolic capabilities are highly conserved among human nasal-associated Corynebacterium species in pangenomic analyses.</title>
        <authorList>
            <person name="Tran T.H."/>
            <person name="Roberts A.Q."/>
            <person name="Escapa I.F."/>
            <person name="Gao W."/>
            <person name="Conlan S."/>
            <person name="Kong H."/>
            <person name="Segre J.A."/>
            <person name="Kelly M.S."/>
            <person name="Lemon K.P."/>
        </authorList>
    </citation>
    <scope>NUCLEOTIDE SEQUENCE</scope>
    <source>
        <strain evidence="8">KPL2618</strain>
    </source>
</reference>
<dbReference type="Gene3D" id="3.40.30.10">
    <property type="entry name" value="Glutaredoxin"/>
    <property type="match status" value="1"/>
</dbReference>
<dbReference type="InterPro" id="IPR050553">
    <property type="entry name" value="Thioredoxin_ResA/DsbE_sf"/>
</dbReference>
<gene>
    <name evidence="8" type="ORF">QPX58_08820</name>
</gene>
<evidence type="ECO:0000313" key="9">
    <source>
        <dbReference type="Proteomes" id="UP001230317"/>
    </source>
</evidence>
<evidence type="ECO:0000256" key="1">
    <source>
        <dbReference type="ARBA" id="ARBA00004651"/>
    </source>
</evidence>
<dbReference type="GO" id="GO:0017004">
    <property type="term" value="P:cytochrome complex assembly"/>
    <property type="evidence" value="ECO:0007669"/>
    <property type="project" value="InterPro"/>
</dbReference>
<dbReference type="Pfam" id="PF00578">
    <property type="entry name" value="AhpC-TSA"/>
    <property type="match status" value="1"/>
</dbReference>
<evidence type="ECO:0000313" key="8">
    <source>
        <dbReference type="EMBL" id="MDK4335509.1"/>
    </source>
</evidence>
<keyword evidence="5 6" id="KW-0472">Membrane</keyword>
<organism evidence="8 9">
    <name type="scientific">Corynebacterium accolens</name>
    <dbReference type="NCBI Taxonomy" id="38284"/>
    <lineage>
        <taxon>Bacteria</taxon>
        <taxon>Bacillati</taxon>
        <taxon>Actinomycetota</taxon>
        <taxon>Actinomycetes</taxon>
        <taxon>Mycobacteriales</taxon>
        <taxon>Corynebacteriaceae</taxon>
        <taxon>Corynebacterium</taxon>
    </lineage>
</organism>
<dbReference type="Gene3D" id="2.60.120.260">
    <property type="entry name" value="Galactose-binding domain-like"/>
    <property type="match status" value="1"/>
</dbReference>
<accession>A0AAP4FBW4</accession>
<keyword evidence="4 6" id="KW-1133">Transmembrane helix</keyword>
<evidence type="ECO:0000256" key="4">
    <source>
        <dbReference type="ARBA" id="ARBA00022989"/>
    </source>
</evidence>
<feature type="transmembrane region" description="Helical" evidence="6">
    <location>
        <begin position="6"/>
        <end position="30"/>
    </location>
</feature>
<dbReference type="EMBL" id="JASNVU010000011">
    <property type="protein sequence ID" value="MDK4335509.1"/>
    <property type="molecule type" value="Genomic_DNA"/>
</dbReference>
<dbReference type="InterPro" id="IPR036249">
    <property type="entry name" value="Thioredoxin-like_sf"/>
</dbReference>
<feature type="transmembrane region" description="Helical" evidence="6">
    <location>
        <begin position="150"/>
        <end position="172"/>
    </location>
</feature>
<dbReference type="GO" id="GO:0005886">
    <property type="term" value="C:plasma membrane"/>
    <property type="evidence" value="ECO:0007669"/>
    <property type="project" value="UniProtKB-SubCell"/>
</dbReference>
<feature type="transmembrane region" description="Helical" evidence="6">
    <location>
        <begin position="70"/>
        <end position="88"/>
    </location>
</feature>
<dbReference type="Proteomes" id="UP001230317">
    <property type="component" value="Unassembled WGS sequence"/>
</dbReference>
<dbReference type="InterPro" id="IPR013766">
    <property type="entry name" value="Thioredoxin_domain"/>
</dbReference>
<dbReference type="PANTHER" id="PTHR42852">
    <property type="entry name" value="THIOL:DISULFIDE INTERCHANGE PROTEIN DSBE"/>
    <property type="match status" value="1"/>
</dbReference>
<dbReference type="InterPro" id="IPR000866">
    <property type="entry name" value="AhpC/TSA"/>
</dbReference>
<feature type="domain" description="Thioredoxin" evidence="7">
    <location>
        <begin position="230"/>
        <end position="375"/>
    </location>
</feature>
<dbReference type="Pfam" id="PF17991">
    <property type="entry name" value="Thioredoxin_10"/>
    <property type="match status" value="1"/>
</dbReference>
<dbReference type="GO" id="GO:0016209">
    <property type="term" value="F:antioxidant activity"/>
    <property type="evidence" value="ECO:0007669"/>
    <property type="project" value="InterPro"/>
</dbReference>
<feature type="transmembrane region" description="Helical" evidence="6">
    <location>
        <begin position="118"/>
        <end position="144"/>
    </location>
</feature>
<dbReference type="PROSITE" id="PS51352">
    <property type="entry name" value="THIOREDOXIN_2"/>
    <property type="match status" value="1"/>
</dbReference>
<dbReference type="RefSeq" id="WP_284636317.1">
    <property type="nucleotide sequence ID" value="NZ_JASNVC010000003.1"/>
</dbReference>
<name>A0AAP4FBW4_9CORY</name>
<evidence type="ECO:0000256" key="3">
    <source>
        <dbReference type="ARBA" id="ARBA00022692"/>
    </source>
</evidence>
<dbReference type="SUPFAM" id="SSF52833">
    <property type="entry name" value="Thioredoxin-like"/>
    <property type="match status" value="1"/>
</dbReference>
<proteinExistence type="predicted"/>